<feature type="region of interest" description="Disordered" evidence="5">
    <location>
        <begin position="141"/>
        <end position="167"/>
    </location>
</feature>
<evidence type="ECO:0000256" key="6">
    <source>
        <dbReference type="SAM" id="Phobius"/>
    </source>
</evidence>
<keyword evidence="2 6" id="KW-0812">Transmembrane</keyword>
<name>A0ABW3EA18_9ACTN</name>
<evidence type="ECO:0000259" key="7">
    <source>
        <dbReference type="PROSITE" id="PS50929"/>
    </source>
</evidence>
<gene>
    <name evidence="8" type="ORF">ACFQ08_46140</name>
</gene>
<sequence>ARWYVRNAVPLYARQRVAAGRIQQRLLDTIGGAETVRAFRMEQEHAGRVAEASRAAIELTMRGVRLVVGFYSRLHIAEYIGLAAVLFAGFLLVRDGSASIGTATAAALYFHSLFGPINNALVLLDDAQSALAGLARLAGVATLPPEPEPGPETGPETGPESETGPEG</sequence>
<evidence type="ECO:0000313" key="8">
    <source>
        <dbReference type="EMBL" id="MFD0891982.1"/>
    </source>
</evidence>
<keyword evidence="3 6" id="KW-1133">Transmembrane helix</keyword>
<feature type="domain" description="ABC transmembrane type-1" evidence="7">
    <location>
        <begin position="1"/>
        <end position="129"/>
    </location>
</feature>
<accession>A0ABW3EA18</accession>
<evidence type="ECO:0000256" key="1">
    <source>
        <dbReference type="ARBA" id="ARBA00004651"/>
    </source>
</evidence>
<comment type="subcellular location">
    <subcellularLocation>
        <location evidence="1">Cell membrane</location>
        <topology evidence="1">Multi-pass membrane protein</topology>
    </subcellularLocation>
</comment>
<evidence type="ECO:0000256" key="4">
    <source>
        <dbReference type="ARBA" id="ARBA00023136"/>
    </source>
</evidence>
<evidence type="ECO:0000313" key="9">
    <source>
        <dbReference type="Proteomes" id="UP001597024"/>
    </source>
</evidence>
<dbReference type="InterPro" id="IPR011527">
    <property type="entry name" value="ABC1_TM_dom"/>
</dbReference>
<dbReference type="InterPro" id="IPR036640">
    <property type="entry name" value="ABC1_TM_sf"/>
</dbReference>
<dbReference type="Gene3D" id="1.20.1560.10">
    <property type="entry name" value="ABC transporter type 1, transmembrane domain"/>
    <property type="match status" value="1"/>
</dbReference>
<dbReference type="PROSITE" id="PS50929">
    <property type="entry name" value="ABC_TM1F"/>
    <property type="match status" value="1"/>
</dbReference>
<keyword evidence="4 6" id="KW-0472">Membrane</keyword>
<feature type="non-terminal residue" evidence="8">
    <location>
        <position position="1"/>
    </location>
</feature>
<feature type="compositionally biased region" description="Low complexity" evidence="5">
    <location>
        <begin position="153"/>
        <end position="167"/>
    </location>
</feature>
<organism evidence="8 9">
    <name type="scientific">Streptosporangium algeriense</name>
    <dbReference type="NCBI Taxonomy" id="1682748"/>
    <lineage>
        <taxon>Bacteria</taxon>
        <taxon>Bacillati</taxon>
        <taxon>Actinomycetota</taxon>
        <taxon>Actinomycetes</taxon>
        <taxon>Streptosporangiales</taxon>
        <taxon>Streptosporangiaceae</taxon>
        <taxon>Streptosporangium</taxon>
    </lineage>
</organism>
<dbReference type="SUPFAM" id="SSF90123">
    <property type="entry name" value="ABC transporter transmembrane region"/>
    <property type="match status" value="1"/>
</dbReference>
<dbReference type="Pfam" id="PF00664">
    <property type="entry name" value="ABC_membrane"/>
    <property type="match status" value="1"/>
</dbReference>
<evidence type="ECO:0000256" key="3">
    <source>
        <dbReference type="ARBA" id="ARBA00022989"/>
    </source>
</evidence>
<keyword evidence="9" id="KW-1185">Reference proteome</keyword>
<proteinExistence type="predicted"/>
<protein>
    <submittedName>
        <fullName evidence="8">ABC transporter transmembrane domain-containing protein</fullName>
    </submittedName>
</protein>
<reference evidence="9" key="1">
    <citation type="journal article" date="2019" name="Int. J. Syst. Evol. Microbiol.">
        <title>The Global Catalogue of Microorganisms (GCM) 10K type strain sequencing project: providing services to taxonomists for standard genome sequencing and annotation.</title>
        <authorList>
            <consortium name="The Broad Institute Genomics Platform"/>
            <consortium name="The Broad Institute Genome Sequencing Center for Infectious Disease"/>
            <person name="Wu L."/>
            <person name="Ma J."/>
        </authorList>
    </citation>
    <scope>NUCLEOTIDE SEQUENCE [LARGE SCALE GENOMIC DNA]</scope>
    <source>
        <strain evidence="9">CCUG 62974</strain>
    </source>
</reference>
<comment type="caution">
    <text evidence="8">The sequence shown here is derived from an EMBL/GenBank/DDBJ whole genome shotgun (WGS) entry which is preliminary data.</text>
</comment>
<evidence type="ECO:0000256" key="5">
    <source>
        <dbReference type="SAM" id="MobiDB-lite"/>
    </source>
</evidence>
<evidence type="ECO:0000256" key="2">
    <source>
        <dbReference type="ARBA" id="ARBA00022692"/>
    </source>
</evidence>
<feature type="transmembrane region" description="Helical" evidence="6">
    <location>
        <begin position="76"/>
        <end position="93"/>
    </location>
</feature>
<dbReference type="Proteomes" id="UP001597024">
    <property type="component" value="Unassembled WGS sequence"/>
</dbReference>
<dbReference type="EMBL" id="JBHTHX010003655">
    <property type="protein sequence ID" value="MFD0891982.1"/>
    <property type="molecule type" value="Genomic_DNA"/>
</dbReference>
<feature type="non-terminal residue" evidence="8">
    <location>
        <position position="167"/>
    </location>
</feature>